<protein>
    <recommendedName>
        <fullName evidence="3">DUF2867 domain-containing protein</fullName>
    </recommendedName>
</protein>
<evidence type="ECO:0008006" key="3">
    <source>
        <dbReference type="Google" id="ProtNLM"/>
    </source>
</evidence>
<dbReference type="AlphaFoldDB" id="A0A2U8QR25"/>
<sequence>MNTMRKVKEEKIRPTLAMQELLATIDFYDTFSTTNHFHSMEEITRLIFNSSSRWVDALFKIRNKLVQLIGLRSDLPSGYHTRFEVGGYIKFFKIFSITANEVILGADDSHLNFRAVVTNDYANQYNIKVTTLVHFNNAKGKWYMKVIQPFHRLVVARMVKNAFCEKVQ</sequence>
<dbReference type="InterPro" id="IPR021295">
    <property type="entry name" value="DUF2867"/>
</dbReference>
<gene>
    <name evidence="1" type="ORF">DI487_00800</name>
</gene>
<reference evidence="1 2" key="1">
    <citation type="submission" date="2018-05" db="EMBL/GenBank/DDBJ databases">
        <title>Flavobacterium sp. MEBiC07310.</title>
        <authorList>
            <person name="Baek K."/>
        </authorList>
    </citation>
    <scope>NUCLEOTIDE SEQUENCE [LARGE SCALE GENOMIC DNA]</scope>
    <source>
        <strain evidence="1 2">MEBiC07310</strain>
    </source>
</reference>
<proteinExistence type="predicted"/>
<keyword evidence="2" id="KW-1185">Reference proteome</keyword>
<name>A0A2U8QR25_9FLAO</name>
<evidence type="ECO:0000313" key="1">
    <source>
        <dbReference type="EMBL" id="AWM12552.1"/>
    </source>
</evidence>
<dbReference type="OrthoDB" id="7058586at2"/>
<evidence type="ECO:0000313" key="2">
    <source>
        <dbReference type="Proteomes" id="UP000245429"/>
    </source>
</evidence>
<organism evidence="1 2">
    <name type="scientific">Flavobacterium sediminis</name>
    <dbReference type="NCBI Taxonomy" id="2201181"/>
    <lineage>
        <taxon>Bacteria</taxon>
        <taxon>Pseudomonadati</taxon>
        <taxon>Bacteroidota</taxon>
        <taxon>Flavobacteriia</taxon>
        <taxon>Flavobacteriales</taxon>
        <taxon>Flavobacteriaceae</taxon>
        <taxon>Flavobacterium</taxon>
    </lineage>
</organism>
<dbReference type="KEGG" id="fse:DI487_00800"/>
<dbReference type="Pfam" id="PF11066">
    <property type="entry name" value="DUF2867"/>
    <property type="match status" value="1"/>
</dbReference>
<accession>A0A2U8QR25</accession>
<dbReference type="EMBL" id="CP029463">
    <property type="protein sequence ID" value="AWM12552.1"/>
    <property type="molecule type" value="Genomic_DNA"/>
</dbReference>
<dbReference type="Proteomes" id="UP000245429">
    <property type="component" value="Chromosome"/>
</dbReference>